<reference evidence="7" key="3">
    <citation type="submission" date="2025-09" db="UniProtKB">
        <authorList>
            <consortium name="Ensembl"/>
        </authorList>
    </citation>
    <scope>IDENTIFICATION</scope>
</reference>
<dbReference type="STRING" id="13616.ENSMODP00000022033"/>
<dbReference type="GO" id="GO:0005615">
    <property type="term" value="C:extracellular space"/>
    <property type="evidence" value="ECO:0000318"/>
    <property type="project" value="GO_Central"/>
</dbReference>
<evidence type="ECO:0000256" key="6">
    <source>
        <dbReference type="SAM" id="SignalP"/>
    </source>
</evidence>
<dbReference type="PANTHER" id="PTHR18820">
    <property type="entry name" value="LEG1"/>
    <property type="match status" value="1"/>
</dbReference>
<feature type="signal peptide" evidence="6">
    <location>
        <begin position="1"/>
        <end position="18"/>
    </location>
</feature>
<evidence type="ECO:0000256" key="5">
    <source>
        <dbReference type="ARBA" id="ARBA00023180"/>
    </source>
</evidence>
<keyword evidence="8" id="KW-1185">Reference proteome</keyword>
<dbReference type="InParanoid" id="F7GG02"/>
<dbReference type="PANTHER" id="PTHR18820:SF1">
    <property type="entry name" value="PROTEIN LEG1 HOMOLOG"/>
    <property type="match status" value="1"/>
</dbReference>
<protein>
    <recommendedName>
        <fullName evidence="9">Protein LEG1 homolog</fullName>
    </recommendedName>
</protein>
<dbReference type="HOGENOM" id="CLU_071068_0_0_1"/>
<evidence type="ECO:0000313" key="7">
    <source>
        <dbReference type="Ensembl" id="ENSMODP00000022033.3"/>
    </source>
</evidence>
<dbReference type="OMA" id="PKLMDDW"/>
<evidence type="ECO:0000256" key="4">
    <source>
        <dbReference type="ARBA" id="ARBA00022729"/>
    </source>
</evidence>
<evidence type="ECO:0008006" key="9">
    <source>
        <dbReference type="Google" id="ProtNLM"/>
    </source>
</evidence>
<dbReference type="Proteomes" id="UP000002280">
    <property type="component" value="Chromosome 2"/>
</dbReference>
<keyword evidence="3" id="KW-0964">Secreted</keyword>
<dbReference type="Ensembl" id="ENSMODT00000022420.3">
    <property type="protein sequence ID" value="ENSMODP00000022033.3"/>
    <property type="gene ID" value="ENSMODG00000017669.4"/>
</dbReference>
<keyword evidence="5" id="KW-0325">Glycoprotein</keyword>
<feature type="chain" id="PRO_5023816668" description="Protein LEG1 homolog" evidence="6">
    <location>
        <begin position="19"/>
        <end position="358"/>
    </location>
</feature>
<sequence length="358" mass="41219">MMLLLPSLLCALAGYVSAFSVETSNSKDLYPPLWEEIPGQLSDYTAVNGVYVIDAWLYPTRMSLYKILITSTKKYFERFSQNNEKNILFGLPLQHGWQFKTGRLADPTKATDCGREGEPMCISVDSWWARANYYLCALPFLAAVEAGIIEVPTNQVILSPPLKDQKYFCYDVASCQSFLPNVMAKWNTFYQQMKEPSESLEDLLKYLWDVHDATIDVIAENLGDGYKIFPKPEADFAKSWVTAVHYIAAMLFETSLNKTYEFQKTLPPRMLQENDKAPLIKDFTASQNKIVYYLGFLDKVDTFSNQKSLTLFRILMKSQKLRKLVNAFLERIIKDKNLTPREMETFFQKVIRSSKFIS</sequence>
<dbReference type="AlphaFoldDB" id="F7GG02"/>
<organism evidence="7 8">
    <name type="scientific">Monodelphis domestica</name>
    <name type="common">Gray short-tailed opossum</name>
    <dbReference type="NCBI Taxonomy" id="13616"/>
    <lineage>
        <taxon>Eukaryota</taxon>
        <taxon>Metazoa</taxon>
        <taxon>Chordata</taxon>
        <taxon>Craniata</taxon>
        <taxon>Vertebrata</taxon>
        <taxon>Euteleostomi</taxon>
        <taxon>Mammalia</taxon>
        <taxon>Metatheria</taxon>
        <taxon>Didelphimorphia</taxon>
        <taxon>Didelphidae</taxon>
        <taxon>Monodelphis</taxon>
    </lineage>
</organism>
<comment type="subcellular location">
    <subcellularLocation>
        <location evidence="1">Secreted</location>
    </subcellularLocation>
</comment>
<evidence type="ECO:0000313" key="8">
    <source>
        <dbReference type="Proteomes" id="UP000002280"/>
    </source>
</evidence>
<accession>F7GG02</accession>
<dbReference type="eggNOG" id="ENOG502QVPP">
    <property type="taxonomic scope" value="Eukaryota"/>
</dbReference>
<keyword evidence="4 6" id="KW-0732">Signal</keyword>
<evidence type="ECO:0000256" key="3">
    <source>
        <dbReference type="ARBA" id="ARBA00022525"/>
    </source>
</evidence>
<dbReference type="GeneTree" id="ENSGT00390000004904"/>
<dbReference type="FunCoup" id="F7GG02">
    <property type="interactions" value="109"/>
</dbReference>
<evidence type="ECO:0000256" key="2">
    <source>
        <dbReference type="ARBA" id="ARBA00009122"/>
    </source>
</evidence>
<dbReference type="Bgee" id="ENSMODG00000017669">
    <property type="expression patterns" value="Expressed in extraembryonic membrane and 7 other cell types or tissues"/>
</dbReference>
<name>F7GG02_MONDO</name>
<comment type="similarity">
    <text evidence="2">Belongs to the LEG1 family.</text>
</comment>
<gene>
    <name evidence="7" type="primary">C2H6orf58</name>
</gene>
<dbReference type="InterPro" id="IPR008499">
    <property type="entry name" value="Leg1"/>
</dbReference>
<reference evidence="7 8" key="1">
    <citation type="journal article" date="2007" name="Nature">
        <title>Genome of the marsupial Monodelphis domestica reveals innovation in non-coding sequences.</title>
        <authorList>
            <person name="Mikkelsen T.S."/>
            <person name="Wakefield M.J."/>
            <person name="Aken B."/>
            <person name="Amemiya C.T."/>
            <person name="Chang J.L."/>
            <person name="Duke S."/>
            <person name="Garber M."/>
            <person name="Gentles A.J."/>
            <person name="Goodstadt L."/>
            <person name="Heger A."/>
            <person name="Jurka J."/>
            <person name="Kamal M."/>
            <person name="Mauceli E."/>
            <person name="Searle S.M."/>
            <person name="Sharpe T."/>
            <person name="Baker M.L."/>
            <person name="Batzer M.A."/>
            <person name="Benos P.V."/>
            <person name="Belov K."/>
            <person name="Clamp M."/>
            <person name="Cook A."/>
            <person name="Cuff J."/>
            <person name="Das R."/>
            <person name="Davidow L."/>
            <person name="Deakin J.E."/>
            <person name="Fazzari M.J."/>
            <person name="Glass J.L."/>
            <person name="Grabherr M."/>
            <person name="Greally J.M."/>
            <person name="Gu W."/>
            <person name="Hore T.A."/>
            <person name="Huttley G.A."/>
            <person name="Kleber M."/>
            <person name="Jirtle R.L."/>
            <person name="Koina E."/>
            <person name="Lee J.T."/>
            <person name="Mahony S."/>
            <person name="Marra M.A."/>
            <person name="Miller R.D."/>
            <person name="Nicholls R.D."/>
            <person name="Oda M."/>
            <person name="Papenfuss A.T."/>
            <person name="Parra Z.E."/>
            <person name="Pollock D.D."/>
            <person name="Ray D.A."/>
            <person name="Schein J.E."/>
            <person name="Speed T.P."/>
            <person name="Thompson K."/>
            <person name="VandeBerg J.L."/>
            <person name="Wade C.M."/>
            <person name="Walker J.A."/>
            <person name="Waters P.D."/>
            <person name="Webber C."/>
            <person name="Weidman J.R."/>
            <person name="Xie X."/>
            <person name="Zody M.C."/>
            <person name="Baldwin J."/>
            <person name="Abdouelleil A."/>
            <person name="Abdulkadir J."/>
            <person name="Abebe A."/>
            <person name="Abera B."/>
            <person name="Abreu J."/>
            <person name="Acer S.C."/>
            <person name="Aftuck L."/>
            <person name="Alexander A."/>
            <person name="An P."/>
            <person name="Anderson E."/>
            <person name="Anderson S."/>
            <person name="Arachi H."/>
            <person name="Azer M."/>
            <person name="Bachantsang P."/>
            <person name="Barry A."/>
            <person name="Bayul T."/>
            <person name="Berlin A."/>
            <person name="Bessette D."/>
            <person name="Bloom T."/>
            <person name="Bloom T."/>
            <person name="Boguslavskiy L."/>
            <person name="Bonnet C."/>
            <person name="Boukhgalter B."/>
            <person name="Bourzgui I."/>
            <person name="Brown A."/>
            <person name="Cahill P."/>
            <person name="Channer S."/>
            <person name="Cheshatsang Y."/>
            <person name="Chuda L."/>
            <person name="Citroen M."/>
            <person name="Collymore A."/>
            <person name="Cooke P."/>
            <person name="Costello M."/>
            <person name="D'Aco K."/>
            <person name="Daza R."/>
            <person name="De Haan G."/>
            <person name="DeGray S."/>
            <person name="DeMaso C."/>
            <person name="Dhargay N."/>
            <person name="Dooley K."/>
            <person name="Dooley E."/>
            <person name="Doricent M."/>
            <person name="Dorje P."/>
            <person name="Dorjee K."/>
            <person name="Dupes A."/>
            <person name="Elong R."/>
            <person name="Falk J."/>
            <person name="Farina A."/>
            <person name="Faro S."/>
            <person name="Ferguson D."/>
            <person name="Fisher S."/>
            <person name="Foley C.D."/>
            <person name="Franke A."/>
            <person name="Friedrich D."/>
            <person name="Gadbois L."/>
            <person name="Gearin G."/>
            <person name="Gearin C.R."/>
            <person name="Giannoukos G."/>
            <person name="Goode T."/>
            <person name="Graham J."/>
            <person name="Grandbois E."/>
            <person name="Grewal S."/>
            <person name="Gyaltsen K."/>
            <person name="Hafez N."/>
            <person name="Hagos B."/>
            <person name="Hall J."/>
            <person name="Henson C."/>
            <person name="Hollinger A."/>
            <person name="Honan T."/>
            <person name="Huard M.D."/>
            <person name="Hughes L."/>
            <person name="Hurhula B."/>
            <person name="Husby M.E."/>
            <person name="Kamat A."/>
            <person name="Kanga B."/>
            <person name="Kashin S."/>
            <person name="Khazanovich D."/>
            <person name="Kisner P."/>
            <person name="Lance K."/>
            <person name="Lara M."/>
            <person name="Lee W."/>
            <person name="Lennon N."/>
            <person name="Letendre F."/>
            <person name="LeVine R."/>
            <person name="Lipovsky A."/>
            <person name="Liu X."/>
            <person name="Liu J."/>
            <person name="Liu S."/>
            <person name="Lokyitsang T."/>
            <person name="Lokyitsang Y."/>
            <person name="Lubonja R."/>
            <person name="Lui A."/>
            <person name="MacDonald P."/>
            <person name="Magnisalis V."/>
            <person name="Maru K."/>
            <person name="Matthews C."/>
            <person name="McCusker W."/>
            <person name="McDonough S."/>
            <person name="Mehta T."/>
            <person name="Meldrim J."/>
            <person name="Meneus L."/>
            <person name="Mihai O."/>
            <person name="Mihalev A."/>
            <person name="Mihova T."/>
            <person name="Mittelman R."/>
            <person name="Mlenga V."/>
            <person name="Montmayeur A."/>
            <person name="Mulrain L."/>
            <person name="Navidi A."/>
            <person name="Naylor J."/>
            <person name="Negash T."/>
            <person name="Nguyen T."/>
            <person name="Nguyen N."/>
            <person name="Nicol R."/>
            <person name="Norbu C."/>
            <person name="Norbu N."/>
            <person name="Novod N."/>
            <person name="O'Neill B."/>
            <person name="Osman S."/>
            <person name="Markiewicz E."/>
            <person name="Oyono O.L."/>
            <person name="Patti C."/>
            <person name="Phunkhang P."/>
            <person name="Pierre F."/>
            <person name="Priest M."/>
            <person name="Raghuraman S."/>
            <person name="Rege F."/>
            <person name="Reyes R."/>
            <person name="Rise C."/>
            <person name="Rogov P."/>
            <person name="Ross K."/>
            <person name="Ryan E."/>
            <person name="Settipalli S."/>
            <person name="Shea T."/>
            <person name="Sherpa N."/>
            <person name="Shi L."/>
            <person name="Shih D."/>
            <person name="Sparrow T."/>
            <person name="Spaulding J."/>
            <person name="Stalker J."/>
            <person name="Stange-Thomann N."/>
            <person name="Stavropoulos S."/>
            <person name="Stone C."/>
            <person name="Strader C."/>
            <person name="Tesfaye S."/>
            <person name="Thomson T."/>
            <person name="Thoulutsang Y."/>
            <person name="Thoulutsang D."/>
            <person name="Topham K."/>
            <person name="Topping I."/>
            <person name="Tsamla T."/>
            <person name="Vassiliev H."/>
            <person name="Vo A."/>
            <person name="Wangchuk T."/>
            <person name="Wangdi T."/>
            <person name="Weiand M."/>
            <person name="Wilkinson J."/>
            <person name="Wilson A."/>
            <person name="Yadav S."/>
            <person name="Young G."/>
            <person name="Yu Q."/>
            <person name="Zembek L."/>
            <person name="Zhong D."/>
            <person name="Zimmer A."/>
            <person name="Zwirko Z."/>
            <person name="Jaffe D.B."/>
            <person name="Alvarez P."/>
            <person name="Brockman W."/>
            <person name="Butler J."/>
            <person name="Chin C."/>
            <person name="Gnerre S."/>
            <person name="MacCallum I."/>
            <person name="Graves J.A."/>
            <person name="Ponting C.P."/>
            <person name="Breen M."/>
            <person name="Samollow P.B."/>
            <person name="Lander E.S."/>
            <person name="Lindblad-Toh K."/>
        </authorList>
    </citation>
    <scope>NUCLEOTIDE SEQUENCE [LARGE SCALE GENOMIC DNA]</scope>
</reference>
<evidence type="ECO:0000256" key="1">
    <source>
        <dbReference type="ARBA" id="ARBA00004613"/>
    </source>
</evidence>
<proteinExistence type="inferred from homology"/>
<reference evidence="7" key="2">
    <citation type="submission" date="2025-08" db="UniProtKB">
        <authorList>
            <consortium name="Ensembl"/>
        </authorList>
    </citation>
    <scope>IDENTIFICATION</scope>
</reference>
<dbReference type="Pfam" id="PF05612">
    <property type="entry name" value="Leg1"/>
    <property type="match status" value="1"/>
</dbReference>